<dbReference type="EMBL" id="JBHTNZ010000008">
    <property type="protein sequence ID" value="MFD1461454.1"/>
    <property type="molecule type" value="Genomic_DNA"/>
</dbReference>
<organism evidence="5 6">
    <name type="scientific">Paenibacillus farraposensis</name>
    <dbReference type="NCBI Taxonomy" id="2807095"/>
    <lineage>
        <taxon>Bacteria</taxon>
        <taxon>Bacillati</taxon>
        <taxon>Bacillota</taxon>
        <taxon>Bacilli</taxon>
        <taxon>Bacillales</taxon>
        <taxon>Paenibacillaceae</taxon>
        <taxon>Paenibacillus</taxon>
    </lineage>
</organism>
<dbReference type="Gene3D" id="1.10.287.950">
    <property type="entry name" value="Methyl-accepting chemotaxis protein"/>
    <property type="match status" value="1"/>
</dbReference>
<comment type="caution">
    <text evidence="5">The sequence shown here is derived from an EMBL/GenBank/DDBJ whole genome shotgun (WGS) entry which is preliminary data.</text>
</comment>
<keyword evidence="3" id="KW-1133">Transmembrane helix</keyword>
<dbReference type="SMART" id="SM00283">
    <property type="entry name" value="MA"/>
    <property type="match status" value="1"/>
</dbReference>
<dbReference type="PROSITE" id="PS50111">
    <property type="entry name" value="CHEMOTAXIS_TRANSDUC_2"/>
    <property type="match status" value="1"/>
</dbReference>
<dbReference type="InterPro" id="IPR004089">
    <property type="entry name" value="MCPsignal_dom"/>
</dbReference>
<proteinExistence type="predicted"/>
<dbReference type="SUPFAM" id="SSF58104">
    <property type="entry name" value="Methyl-accepting chemotaxis protein (MCP) signaling domain"/>
    <property type="match status" value="1"/>
</dbReference>
<dbReference type="PANTHER" id="PTHR32089">
    <property type="entry name" value="METHYL-ACCEPTING CHEMOTAXIS PROTEIN MCPB"/>
    <property type="match status" value="1"/>
</dbReference>
<evidence type="ECO:0000259" key="4">
    <source>
        <dbReference type="PROSITE" id="PS50111"/>
    </source>
</evidence>
<feature type="domain" description="Methyl-accepting transducer" evidence="4">
    <location>
        <begin position="201"/>
        <end position="451"/>
    </location>
</feature>
<evidence type="ECO:0000313" key="5">
    <source>
        <dbReference type="EMBL" id="MFD1461454.1"/>
    </source>
</evidence>
<feature type="transmembrane region" description="Helical" evidence="3">
    <location>
        <begin position="12"/>
        <end position="31"/>
    </location>
</feature>
<dbReference type="Pfam" id="PF00015">
    <property type="entry name" value="MCPsignal"/>
    <property type="match status" value="1"/>
</dbReference>
<feature type="transmembrane region" description="Helical" evidence="3">
    <location>
        <begin position="139"/>
        <end position="156"/>
    </location>
</feature>
<protein>
    <submittedName>
        <fullName evidence="5">Methyl-accepting chemotaxis protein</fullName>
    </submittedName>
</protein>
<evidence type="ECO:0000256" key="3">
    <source>
        <dbReference type="SAM" id="Phobius"/>
    </source>
</evidence>
<evidence type="ECO:0000313" key="6">
    <source>
        <dbReference type="Proteomes" id="UP001597340"/>
    </source>
</evidence>
<feature type="transmembrane region" description="Helical" evidence="3">
    <location>
        <begin position="37"/>
        <end position="55"/>
    </location>
</feature>
<keyword evidence="3" id="KW-0812">Transmembrane</keyword>
<evidence type="ECO:0000256" key="1">
    <source>
        <dbReference type="ARBA" id="ARBA00023224"/>
    </source>
</evidence>
<dbReference type="PANTHER" id="PTHR32089:SF112">
    <property type="entry name" value="LYSOZYME-LIKE PROTEIN-RELATED"/>
    <property type="match status" value="1"/>
</dbReference>
<sequence length="504" mass="55437">MDRMNELVWQRNKLVIIIFWVLTLSGFVPALTDPSMLVPSVIGLVIIVSLTVLNVRKKAIRVIPWIITVSIVFRCVEYSLSSVDVSFTILMSSLLLLYPPYRYFLVAISINIINIFVQITIGTPAILPSVGSLRYVNEFFLAALIGSLLLVVSVLNQKQFQKSEEQNQAISDSRQHIEFLLDQVRQAVAGLYSFTERFRNQVDATGSVTNEVALGFQEVAKGVEMQASNITEITDNLSKSDQHVRYVADHSRELKQLSEDTKNAGGKGSSQLLALTSQITDLSQVMSHTKEEVDKFKTQSDNMSAMLNDITRISKQTNLLSLNASIEAARAGEHGKGFAIVAGEVRHLAEMVGDTSVAMEGILTQLRTQMDSVVSQFEIGQQRLQQSMESAHSTEVVLEDILQNANKVLLQAVDVEASTNSMQQFSSQVVQEMTEFASLTEQASAASEQILAGVEEQRSITSNMVGGFTELEALIVQLKELVEVRNENGSPTGAAKANNRTTAS</sequence>
<dbReference type="Proteomes" id="UP001597340">
    <property type="component" value="Unassembled WGS sequence"/>
</dbReference>
<keyword evidence="6" id="KW-1185">Reference proteome</keyword>
<gene>
    <name evidence="5" type="ORF">ACFQ5D_08485</name>
</gene>
<feature type="transmembrane region" description="Helical" evidence="3">
    <location>
        <begin position="101"/>
        <end position="127"/>
    </location>
</feature>
<dbReference type="RefSeq" id="WP_229523377.1">
    <property type="nucleotide sequence ID" value="NZ_JAFFQR010000019.1"/>
</dbReference>
<keyword evidence="3" id="KW-0472">Membrane</keyword>
<reference evidence="6" key="1">
    <citation type="journal article" date="2019" name="Int. J. Syst. Evol. Microbiol.">
        <title>The Global Catalogue of Microorganisms (GCM) 10K type strain sequencing project: providing services to taxonomists for standard genome sequencing and annotation.</title>
        <authorList>
            <consortium name="The Broad Institute Genomics Platform"/>
            <consortium name="The Broad Institute Genome Sequencing Center for Infectious Disease"/>
            <person name="Wu L."/>
            <person name="Ma J."/>
        </authorList>
    </citation>
    <scope>NUCLEOTIDE SEQUENCE [LARGE SCALE GENOMIC DNA]</scope>
    <source>
        <strain evidence="6">CCM 9147</strain>
    </source>
</reference>
<accession>A0ABW4DAD8</accession>
<keyword evidence="1 2" id="KW-0807">Transducer</keyword>
<feature type="transmembrane region" description="Helical" evidence="3">
    <location>
        <begin position="62"/>
        <end position="81"/>
    </location>
</feature>
<name>A0ABW4DAD8_9BACL</name>
<evidence type="ECO:0000256" key="2">
    <source>
        <dbReference type="PROSITE-ProRule" id="PRU00284"/>
    </source>
</evidence>